<feature type="compositionally biased region" description="Basic and acidic residues" evidence="1">
    <location>
        <begin position="39"/>
        <end position="60"/>
    </location>
</feature>
<keyword evidence="3" id="KW-1185">Reference proteome</keyword>
<protein>
    <submittedName>
        <fullName evidence="2">Uncharacterized protein</fullName>
    </submittedName>
</protein>
<reference evidence="2" key="2">
    <citation type="submission" date="2013-10" db="EMBL/GenBank/DDBJ databases">
        <authorList>
            <person name="Aslett M."/>
        </authorList>
    </citation>
    <scope>NUCLEOTIDE SEQUENCE [LARGE SCALE GENOMIC DNA]</scope>
    <source>
        <strain evidence="2">Houghton</strain>
    </source>
</reference>
<name>U6MRJ6_9EIME</name>
<dbReference type="AlphaFoldDB" id="U6MRJ6"/>
<organism evidence="2 3">
    <name type="scientific">Eimeria necatrix</name>
    <dbReference type="NCBI Taxonomy" id="51315"/>
    <lineage>
        <taxon>Eukaryota</taxon>
        <taxon>Sar</taxon>
        <taxon>Alveolata</taxon>
        <taxon>Apicomplexa</taxon>
        <taxon>Conoidasida</taxon>
        <taxon>Coccidia</taxon>
        <taxon>Eucoccidiorida</taxon>
        <taxon>Eimeriorina</taxon>
        <taxon>Eimeriidae</taxon>
        <taxon>Eimeria</taxon>
    </lineage>
</organism>
<dbReference type="RefSeq" id="XP_013432752.1">
    <property type="nucleotide sequence ID" value="XM_013577298.1"/>
</dbReference>
<dbReference type="GeneID" id="25476618"/>
<feature type="region of interest" description="Disordered" evidence="1">
    <location>
        <begin position="29"/>
        <end position="73"/>
    </location>
</feature>
<dbReference type="EMBL" id="HG722930">
    <property type="protein sequence ID" value="CDJ64285.1"/>
    <property type="molecule type" value="Genomic_DNA"/>
</dbReference>
<evidence type="ECO:0000313" key="3">
    <source>
        <dbReference type="Proteomes" id="UP000030754"/>
    </source>
</evidence>
<evidence type="ECO:0000256" key="1">
    <source>
        <dbReference type="SAM" id="MobiDB-lite"/>
    </source>
</evidence>
<evidence type="ECO:0000313" key="2">
    <source>
        <dbReference type="EMBL" id="CDJ64285.1"/>
    </source>
</evidence>
<gene>
    <name evidence="2" type="ORF">ENH_00064810</name>
</gene>
<sequence length="139" mass="15168">MGGAASAAAPEAPQPEEKWLLENVLFFDPKNGPGGVGVDLRDRSDSSDDSIKSYEPEVAPKRQNRAQRRAQALQARTGCPLHGNEPCRCAVERPAVDFLKRNKYETDSSSDEESEINASHSLRYPIAIDGPCEAARSEL</sequence>
<proteinExistence type="predicted"/>
<reference evidence="2" key="1">
    <citation type="submission" date="2013-10" db="EMBL/GenBank/DDBJ databases">
        <title>Genomic analysis of the causative agents of coccidiosis in chickens.</title>
        <authorList>
            <person name="Reid A.J."/>
            <person name="Blake D."/>
            <person name="Billington K."/>
            <person name="Browne H."/>
            <person name="Dunn M."/>
            <person name="Hung S."/>
            <person name="Kawahara F."/>
            <person name="Miranda-Saavedra D."/>
            <person name="Mourier T."/>
            <person name="Nagra H."/>
            <person name="Otto T.D."/>
            <person name="Rawlings N."/>
            <person name="Sanchez A."/>
            <person name="Sanders M."/>
            <person name="Subramaniam C."/>
            <person name="Tay Y."/>
            <person name="Dear P."/>
            <person name="Doerig C."/>
            <person name="Gruber A."/>
            <person name="Parkinson J."/>
            <person name="Shirley M."/>
            <person name="Wan K.L."/>
            <person name="Berriman M."/>
            <person name="Tomley F."/>
            <person name="Pain A."/>
        </authorList>
    </citation>
    <scope>NUCLEOTIDE SEQUENCE [LARGE SCALE GENOMIC DNA]</scope>
    <source>
        <strain evidence="2">Houghton</strain>
    </source>
</reference>
<dbReference type="Proteomes" id="UP000030754">
    <property type="component" value="Unassembled WGS sequence"/>
</dbReference>
<accession>U6MRJ6</accession>
<dbReference type="VEuPathDB" id="ToxoDB:ENH_00064810"/>